<evidence type="ECO:0000259" key="3">
    <source>
        <dbReference type="Pfam" id="PF20178"/>
    </source>
</evidence>
<dbReference type="SMR" id="A0A0H3B5B9"/>
<dbReference type="InterPro" id="IPR008430">
    <property type="entry name" value="CNF_Rho-act"/>
</dbReference>
<dbReference type="InterPro" id="IPR011324">
    <property type="entry name" value="Cytotoxic_necrot_fac-like_cat"/>
</dbReference>
<name>A0A0H3B5B9_YERPY</name>
<dbReference type="SUPFAM" id="SSF64438">
    <property type="entry name" value="CNF1/YfiH-like putative cysteine hydrolases"/>
    <property type="match status" value="1"/>
</dbReference>
<dbReference type="CDD" id="cd16834">
    <property type="entry name" value="CNF1-like"/>
    <property type="match status" value="1"/>
</dbReference>
<dbReference type="KEGG" id="ypy:YPK_2615"/>
<dbReference type="PATRIC" id="fig|502800.11.peg.3314"/>
<organism evidence="4">
    <name type="scientific">Yersinia pseudotuberculosis serotype O:3 (strain YPIII)</name>
    <dbReference type="NCBI Taxonomy" id="502800"/>
    <lineage>
        <taxon>Bacteria</taxon>
        <taxon>Pseudomonadati</taxon>
        <taxon>Pseudomonadota</taxon>
        <taxon>Gammaproteobacteria</taxon>
        <taxon>Enterobacterales</taxon>
        <taxon>Yersiniaceae</taxon>
        <taxon>Yersinia</taxon>
    </lineage>
</organism>
<dbReference type="AlphaFoldDB" id="A0A0H3B5B9"/>
<dbReference type="InterPro" id="IPR037040">
    <property type="entry name" value="CNF_Rho-act_sf"/>
</dbReference>
<sequence>MKNQWQHQYFLSYSELVANFPSPEKVVSDYIKHKFSTTLPWFGWADPDNLYFIRFTQSRSNNKSYTGWDHLGKYAIETLTLTQAAIVNIGSRFDIFDEANSTAGIYKTNNADSFDETNEAKMLPSEYLYFLRDCDFSNLYNKALSDYWAENYEKFSTLLQNYYISSAYYLYKDSAISKDEYEFSIDAIFNKKNKILRYYFDVYGYYSSDMFVAMNDNKTMLFIPGATNPFIFADNITDLRDKIKALISDKNTRELFSKHFSLYDRQDGNTYLGVNSMLEQIVSGVVDTNYIMYSNKNIRERNVFESMAFSTRERSFNDGDVIIKSNAEVQRDYALNVLQTILSLSPIFDIVLPEVSIPISLGITASSVGISFDELINGDTYEERRSAIPGLATNAVLLGISFAIPFLISKAEENKLIINNLVGSDENILNKNNLGDFLEKYNISESDIPENGSLVINLKNTNVPVRLVKLNDEEGEIVAIKGSTLSGIYYEVDTETGYEILSRRVFRTEYNEKIYWTRGGGLKGGQPFNFEGLDIPVYFIDKPYSELASSVELSFVNDDSPLLFPEMDSRLPKPTPELDIKYYSSNLSSFKEDTVILMRGTTEEEAWNIANYKTAGGSNKDLEENFIEAGPQFNLSFSEYTSSINSADTASRKHFLVIIKVQVKYISNDNVLYANHWAIPDEAPVEVLAVVDRRFIFPEPPVKPKLSFIQKIANRFLTENVAEISSINFRRLNSGNINVLKGRGVFSSRRLREIYLRFDAANADELRPGDVYVKKTKFDSMGYDSHFYNEGIGINGAPTLNTYTGEYVADSSSQGATYWLKYNLTNETSIIKVSNSARGANGIKIALEEIEENKPVVITSGTLTGCTVVFARKGEYFYAVHTGNSESLIGFTSTSGVAKAIEVLSSLSELEVPALPDVINNNTLVEYLSDNFDSALISYSSSSLKPNSMINISRENVSTFSYYTDDIQLPSFGTSVTILVRTNDNTVVRSLSESYTMNSNSSKMVVFNVLQKDF</sequence>
<dbReference type="Gene3D" id="3.60.100.10">
    <property type="entry name" value="Cytotoxic necrotizing factor, Rho-activating domain"/>
    <property type="match status" value="1"/>
</dbReference>
<dbReference type="NCBIfam" id="NF033651">
    <property type="entry name" value="cyto_nec_fctrs"/>
    <property type="match status" value="1"/>
</dbReference>
<reference evidence="4" key="1">
    <citation type="submission" date="2008-02" db="EMBL/GenBank/DDBJ databases">
        <title>Complete sequence of Yersinia pseudotuberculosis YPIII.</title>
        <authorList>
            <consortium name="US DOE Joint Genome Institute"/>
            <person name="Challacombe J.F."/>
            <person name="Bruce D."/>
            <person name="Detter J.C."/>
            <person name="Green L."/>
            <person name="Land M."/>
            <person name="Munk C."/>
            <person name="Lindler L.E."/>
            <person name="Nikolich M.P."/>
            <person name="Brettin T."/>
        </authorList>
    </citation>
    <scope>NUCLEOTIDE SEQUENCE</scope>
    <source>
        <strain evidence="4">YPIII</strain>
    </source>
</reference>
<evidence type="ECO:0000259" key="1">
    <source>
        <dbReference type="Pfam" id="PF05785"/>
    </source>
</evidence>
<accession>A0A0H3B5B9</accession>
<proteinExistence type="predicted"/>
<feature type="domain" description="DUF4765" evidence="2">
    <location>
        <begin position="520"/>
        <end position="696"/>
    </location>
</feature>
<evidence type="ECO:0000259" key="2">
    <source>
        <dbReference type="Pfam" id="PF15962"/>
    </source>
</evidence>
<dbReference type="Pfam" id="PF15962">
    <property type="entry name" value="DUF4765"/>
    <property type="match status" value="1"/>
</dbReference>
<protein>
    <submittedName>
        <fullName evidence="4">Cytotoxic necrotizing factor</fullName>
    </submittedName>
</protein>
<feature type="domain" description="Dermonecrotic toxin N-terminal" evidence="3">
    <location>
        <begin position="18"/>
        <end position="263"/>
    </location>
</feature>
<dbReference type="EMBL" id="CP000950">
    <property type="protein sequence ID" value="ACA68892.1"/>
    <property type="molecule type" value="Genomic_DNA"/>
</dbReference>
<dbReference type="Pfam" id="PF20178">
    <property type="entry name" value="ToxA_N"/>
    <property type="match status" value="1"/>
</dbReference>
<dbReference type="InterPro" id="IPR031886">
    <property type="entry name" value="DUF4765"/>
</dbReference>
<evidence type="ECO:0000313" key="4">
    <source>
        <dbReference type="EMBL" id="ACA68892.1"/>
    </source>
</evidence>
<dbReference type="RefSeq" id="WP_012304286.1">
    <property type="nucleotide sequence ID" value="NZ_CP009792.1"/>
</dbReference>
<dbReference type="InterPro" id="IPR046673">
    <property type="entry name" value="ToxA_N"/>
</dbReference>
<dbReference type="Pfam" id="PF05785">
    <property type="entry name" value="CNF1"/>
    <property type="match status" value="1"/>
</dbReference>
<feature type="domain" description="Cytotoxic necrotizing factor Rho-activating" evidence="1">
    <location>
        <begin position="729"/>
        <end position="964"/>
    </location>
</feature>
<gene>
    <name evidence="4" type="ordered locus">YPK_2615</name>
</gene>